<feature type="domain" description="SRCR" evidence="6">
    <location>
        <begin position="430"/>
        <end position="556"/>
    </location>
</feature>
<dbReference type="InterPro" id="IPR008979">
    <property type="entry name" value="Galactose-bd-like_sf"/>
</dbReference>
<dbReference type="Pfam" id="PF22633">
    <property type="entry name" value="F5_F8_type_C_2"/>
    <property type="match status" value="1"/>
</dbReference>
<dbReference type="InterPro" id="IPR038765">
    <property type="entry name" value="Papain-like_cys_pep_sf"/>
</dbReference>
<dbReference type="PROSITE" id="PS50287">
    <property type="entry name" value="SRCR_2"/>
    <property type="match status" value="2"/>
</dbReference>
<feature type="compositionally biased region" description="Low complexity" evidence="5">
    <location>
        <begin position="1853"/>
        <end position="1862"/>
    </location>
</feature>
<feature type="region of interest" description="Disordered" evidence="5">
    <location>
        <begin position="1508"/>
        <end position="1535"/>
    </location>
</feature>
<dbReference type="PANTHER" id="PTHR45691">
    <property type="entry name" value="PROTEIN DIAPHANOUS"/>
    <property type="match status" value="1"/>
</dbReference>
<gene>
    <name evidence="8" type="ORF">HXX76_009872</name>
</gene>
<organism evidence="8 9">
    <name type="scientific">Chlamydomonas incerta</name>
    <dbReference type="NCBI Taxonomy" id="51695"/>
    <lineage>
        <taxon>Eukaryota</taxon>
        <taxon>Viridiplantae</taxon>
        <taxon>Chlorophyta</taxon>
        <taxon>core chlorophytes</taxon>
        <taxon>Chlorophyceae</taxon>
        <taxon>CS clade</taxon>
        <taxon>Chlamydomonadales</taxon>
        <taxon>Chlamydomonadaceae</taxon>
        <taxon>Chlamydomonas</taxon>
    </lineage>
</organism>
<feature type="region of interest" description="Disordered" evidence="5">
    <location>
        <begin position="2710"/>
        <end position="2729"/>
    </location>
</feature>
<evidence type="ECO:0000256" key="2">
    <source>
        <dbReference type="ARBA" id="ARBA00022729"/>
    </source>
</evidence>
<dbReference type="CDD" id="cd00118">
    <property type="entry name" value="LysM"/>
    <property type="match status" value="1"/>
</dbReference>
<comment type="caution">
    <text evidence="8">The sequence shown here is derived from an EMBL/GenBank/DDBJ whole genome shotgun (WGS) entry which is preliminary data.</text>
</comment>
<dbReference type="SUPFAM" id="SSF54001">
    <property type="entry name" value="Cysteine proteinases"/>
    <property type="match status" value="1"/>
</dbReference>
<reference evidence="8" key="1">
    <citation type="journal article" date="2020" name="bioRxiv">
        <title>Comparative genomics of Chlamydomonas.</title>
        <authorList>
            <person name="Craig R.J."/>
            <person name="Hasan A.R."/>
            <person name="Ness R.W."/>
            <person name="Keightley P.D."/>
        </authorList>
    </citation>
    <scope>NUCLEOTIDE SEQUENCE</scope>
    <source>
        <strain evidence="8">SAG 7.73</strain>
    </source>
</reference>
<feature type="compositionally biased region" description="Pro residues" evidence="5">
    <location>
        <begin position="2268"/>
        <end position="2296"/>
    </location>
</feature>
<dbReference type="Gene3D" id="3.10.250.10">
    <property type="entry name" value="SRCR-like domain"/>
    <property type="match status" value="2"/>
</dbReference>
<dbReference type="InterPro" id="IPR051412">
    <property type="entry name" value="Formin_Homology_Diaphanous_sf"/>
</dbReference>
<dbReference type="GO" id="GO:0005884">
    <property type="term" value="C:actin filament"/>
    <property type="evidence" value="ECO:0007669"/>
    <property type="project" value="TreeGrafter"/>
</dbReference>
<dbReference type="OrthoDB" id="538292at2759"/>
<dbReference type="InterPro" id="IPR006585">
    <property type="entry name" value="FTP1"/>
</dbReference>
<dbReference type="Gene3D" id="2.10.25.10">
    <property type="entry name" value="Laminin"/>
    <property type="match status" value="1"/>
</dbReference>
<dbReference type="Proteomes" id="UP000650467">
    <property type="component" value="Unassembled WGS sequence"/>
</dbReference>
<dbReference type="SMART" id="SM00202">
    <property type="entry name" value="SR"/>
    <property type="match status" value="2"/>
</dbReference>
<evidence type="ECO:0000256" key="4">
    <source>
        <dbReference type="ARBA" id="ARBA00023157"/>
    </source>
</evidence>
<dbReference type="InterPro" id="IPR036772">
    <property type="entry name" value="SRCR-like_dom_sf"/>
</dbReference>
<dbReference type="GO" id="GO:0030041">
    <property type="term" value="P:actin filament polymerization"/>
    <property type="evidence" value="ECO:0007669"/>
    <property type="project" value="TreeGrafter"/>
</dbReference>
<dbReference type="PROSITE" id="PS51782">
    <property type="entry name" value="LYSM"/>
    <property type="match status" value="1"/>
</dbReference>
<dbReference type="PROSITE" id="PS00420">
    <property type="entry name" value="SRCR_1"/>
    <property type="match status" value="1"/>
</dbReference>
<dbReference type="GO" id="GO:0016020">
    <property type="term" value="C:membrane"/>
    <property type="evidence" value="ECO:0007669"/>
    <property type="project" value="InterPro"/>
</dbReference>
<keyword evidence="3" id="KW-0106">Calcium</keyword>
<dbReference type="Pfam" id="PF01476">
    <property type="entry name" value="LysM"/>
    <property type="match status" value="1"/>
</dbReference>
<feature type="region of interest" description="Disordered" evidence="5">
    <location>
        <begin position="2628"/>
        <end position="2670"/>
    </location>
</feature>
<evidence type="ECO:0000256" key="3">
    <source>
        <dbReference type="ARBA" id="ARBA00022837"/>
    </source>
</evidence>
<keyword evidence="9" id="KW-1185">Reference proteome</keyword>
<dbReference type="SMART" id="SM00181">
    <property type="entry name" value="EGF"/>
    <property type="match status" value="5"/>
</dbReference>
<evidence type="ECO:0008006" key="10">
    <source>
        <dbReference type="Google" id="ProtNLM"/>
    </source>
</evidence>
<dbReference type="InterPro" id="IPR009030">
    <property type="entry name" value="Growth_fac_rcpt_cys_sf"/>
</dbReference>
<dbReference type="SMART" id="SM00257">
    <property type="entry name" value="LysM"/>
    <property type="match status" value="2"/>
</dbReference>
<dbReference type="Gene3D" id="3.90.70.10">
    <property type="entry name" value="Cysteine proteinases"/>
    <property type="match status" value="1"/>
</dbReference>
<feature type="compositionally biased region" description="Pro residues" evidence="5">
    <location>
        <begin position="1510"/>
        <end position="1525"/>
    </location>
</feature>
<keyword evidence="2" id="KW-0732">Signal</keyword>
<feature type="domain" description="SRCR" evidence="6">
    <location>
        <begin position="3467"/>
        <end position="3549"/>
    </location>
</feature>
<dbReference type="GO" id="GO:0006508">
    <property type="term" value="P:proteolysis"/>
    <property type="evidence" value="ECO:0007669"/>
    <property type="project" value="InterPro"/>
</dbReference>
<dbReference type="Gene3D" id="2.60.120.260">
    <property type="entry name" value="Galactose-binding domain-like"/>
    <property type="match status" value="4"/>
</dbReference>
<protein>
    <recommendedName>
        <fullName evidence="10">SRCR domain-containing protein</fullName>
    </recommendedName>
</protein>
<feature type="region of interest" description="Disordered" evidence="5">
    <location>
        <begin position="2266"/>
        <end position="2347"/>
    </location>
</feature>
<sequence length="3811" mass="392420">MMYGAVVPPSELDWRKARGVISAVANQNPCGACFAYAAAHAITALLAIKRGDGAAAVQLAEMQAVLCDADAVVSSCSTGGWVGQAYRYAMRDGLVNKATWEFLTGGAYPEAQSCPRASLAAELAAMAFASADGAMEARGQQQPGPGGLRITGFETVPSTVTAVKKALANQPVVALVHAAEDWSGHVGGVYGGNCSSDAADANHAVVIVGYTEDAWIAKNSWGEDWGEGGYIRLPLSGNACGVLNQVTYPVLDKIGPERRGEVLREGFCAGLGRVELSSPPVNVTLRDLATRHGAQLDEMIRVNGHIQADPDAPIEVLTNYFIPPCSRDVPPQPVPKASCGTTYRVEADANATSRRLMVSNAFEAGAAGAAEQARHEQRRRLAAEEQDRQALSRYDAWRAARGAAAGAGQHHRRLQAAERTHASARTVSHVRLVNGTHRGEGRLEVLVEGVWGSVCGRGFDDRAARVVCRWLGYSGGGRAVADSGAAFGPAAPPVAVDGSHTPLGAGRVALHELSCDGHEAGPHDCFFAAADELLGGGCDGVEGADAGAGAAGVVCEAAADVLLERRRATEAAAPPPDPPVSGMRAQCGNVGSTPNFARNGVCASITWTCPWFQAAGRIDVTYRVIRQGPDGSRSPGAASLTTLRCASSSYRLPLLYIEFTTPVLLSGRGGDALVLQQRNASCGGGASTWVDVAARRAAAASSAASASTAAATAAAAACSGQVASPKAVAAASPAATAADSALARAAFGFSPSTFAAANAPAAISSILAASPSPPAFAPPSFACAAALCPAFAGFAAALTQAVTTTSPALATAPASSASAASSLTIAAAACPAFAAASTGPVPVPSAPTAAAGPTSTMDATAADPPVSAARSPCQFVGTLASDIDCKRVYADFTWLDKRCPRFTSSKPATNAAWRLVYQFADGRLSSGANATYVSCVHNAAASPQLYFEFASPLTLQVGEDGATPLPGSPTAVLLQQWDFSCSTRLWNNVARVGLTASKPLESLFFDPAPAAVPCPRYRTSNTSMLLRSVSQSELVAAELIGASSFGSGTWTPVSKPGVLAAVRNRPPGASYSYQLCLVDPAALVDADVARLACRAAGWDTGRAVPRDYLSKDDYDDSRPDEKNWYGDVSCPPDADSSAACSVYMTRGTICNFPRVKCENSAPPPLPPAPPPLPPAPPPDVLTDLPTTFPADYEQLLEGTTNHTYPRPANITDRFSGLPSRLLLLGGAFPLLSSPDGKPIAAAARYGAGRVLVLAQPEPWRASLYTSAFLPAASDAPLLRYVSWLAGLPRLMKTGDAVNVSYAEAGFAEAAQAQQLYYFISKRTESTAFSQDTGTTVTSYGRRDSIVGEITDASLAGVGVLLLSSRQVLPAAAVAAITRFVAAGGGLLVVNNRVIRQFPVRGANTTFVDFYSCNRLLGPLGFLLTPIPVEVAPSWRPAVPVPHPPPASLLLSNSEYATLLLKRYYAGGRRISIEEFEAAVDSMELAKALLPKPAYERAFAKFFTSLSEVHGPPPPPAPPSSPPPAPARNRTQGLPPGLSTLGPLYAKAITSFAWESIAEGLVDYAAVCPEGAHVTGFKGAAWSTSDTRPYGATRAGLLLTEFVLGCSDGTQLPVGFATAPSKYAAARGGQTYCDRPLGDCNGAVKYRSRSTNPPYGPASFGVDWEEPECAAGYDAVRARAHGNDESLFTKPLQLFFRCAATDSWTTYTAGIGILQENATQVDDGSWQILPVRLPYRGSSHLGALQAKAQLDDMPGSLRCPPGRRLAGLRGSLYSPPITDWADADASDQFLFPQGYAYNPGYTVLLTVEDVYCTEAAPAVAPTATGGIAGRRHLMQQQQASGAAGGSAPPPQPQQQPQAQQQPQPQLVAIANVTALDSAGRYAVPAAASVTDLSCGPAAVITGISSAQNVELDINLLRIRCSSGFTYSVGGYTPGGGGGFAVDNPCVLGYDSVKAIGGVGVKGARVGGGLGGVAFRCASPVNQDGGGEVGSSWVRLGAPVVTNVAPSGDTFALTEASVNAPPVDCPRGQRISMLRVTSVTNKDEAGNVQEVVTGVEVFCGVPPPLPKDRSFLDIAARYGITLSDLFNANPQLDRTRPVLDYNNTVISIPQLCGLPPIQPPVSTIASGCSLWWPLRNTTVTGAETCGSVAMSFLRGNLKHLNTINDDKCPNAATVIARGTRLCITPPAAIGAIGRRRLLQQQQNATSGAAGGGPCLSYYTVRYGDFCDSIATVNGIAVERLYDWNPGLDCATLQLADRLCVWKAQALAQASPPPHPPSAPSPPSPPPRPPSPPPRPPARPADQWNAQPPSGPVSPPLPPPAEPLASPAAAGGPPPVSPPPAAADPPPAYPGATPAYLPPAYPPPAYSSATPPAYAPPPLYPPPAPPLAPRMPSFPPRAPGAPTNWTECYANPGICGPPPNRCVDDADTPGGTSCLCGLDYTRSADGRTCVPLVNVALRALTYNSSRLSAEPDFRFLSDWAVDGLAAPSAAGSSGFFSSARGDARPWLAVDLGAAYLVSHVTLQLRKDAGGERLANAQVRVGFSSVALPGGAGPRADAAIAGNPLCATTTGPASTGQLLALRCGDGTSGEPAPLPGRWVVVQNFHPAGEPLQLVEVQVFALRAVSCPPGGCGEPAVPEASPPPPSAVKSPPPQPPQPLAPPSPAPPLPAAQGSCASSPCGGPAHTCLNDTAAPAGYVCRCAAGYVPGLPPPRPAANTTATNATAGGSSTSSGGTAAAAAAGPTCVAVADILPAATRTLTAFGSGVAADAPTLGADGAVRFSHQDTSYPHPYLAIDLGAEYTISRVVWRGVFADMQKISLDIRVGSTPLGNYFTYFRDVMRVDSRSAPAQEYVRLRAERNVNCSGPASLTQPDTMYNTGVYDITCSQPVTGRWLVLYVQGVNPGDEGLNYWFLVRGLQAFGAPAALACPAGYYARDGKCAEFDFCGMRACGGNGNATCANTPGGFTCECGKGGLQDFISSYGACVTPAANLAAGKEVAVSSTLTAGLSPLFDCREKYRATTGDYMYMDGSPYDKKYITNGMAFDGQAKDANFWVPHVTDAAPLLVIDLGRPYLVSRVRVLLPPADPGSVRCLDDYTLWSDVKKQFGSFAMMQNAFVTVGYSASGGADNALCYRQVTALPSNATMLDVACPGRPLVGRYVSLGQVRSSGQELMGVWEMEVYGLPTADCPAGYTASSEDGATCCAADPCGPSPPNTCTNLLGTYACTCGDGYTPSATSNTCVRPAAIPLRAAYASSGPANSSASPQKLINGVKAPGEGFSTAAGDTTPWVSIYLGAPYIVSSVRLTNRLDAAPTAGPTVLEVRVGSYGFTNASLAALALERNPVCGSYVGSALEAGEAFTVACAAPLVGRWISVRKLPAPAAAAGSSSGAGGERLSLAEVEVVGIEAVKGCPAGTDVDATGRRCARPAPVPLAALGPSFSIGGSGELYAQAADTPSDAQTSQRPVTLYYDEVQVCADGGWGDAAAALVCRSLGAPGGRAVAMSTSFSGSRGFVPVRMLTNVTCPPGAARIGDCSAQPVYGITCVSVGRRMAGVSCDAGPPVPPRPPPSPPQPPRSPPSPPSPAAPPTPPSPRPPSPPPSPSPPPPVPPLAPGGSICDLRPCGGHRNNTCAEDPSATEWGYACNCGARGYVPGPADGAPTCIVAPNVAVGKAVFASSVLFSNGVAYEARYAADGVATPPDAGAGYFQTDLGAKGSWLAVDLGADFDVYRVVLYSHKYAYMSGLQVRVGGTPVTGAPGSNATAAIEANALCWSGGYSTLGSGAVGEAACSPGPARGRWVVFAVKERILLLEMEVYGVPAV</sequence>
<dbReference type="InterPro" id="IPR039417">
    <property type="entry name" value="Peptidase_C1A_papain-like"/>
</dbReference>
<dbReference type="Pfam" id="PF00530">
    <property type="entry name" value="SRCR"/>
    <property type="match status" value="1"/>
</dbReference>
<dbReference type="SMART" id="SM00645">
    <property type="entry name" value="Pept_C1"/>
    <property type="match status" value="1"/>
</dbReference>
<feature type="region of interest" description="Disordered" evidence="5">
    <location>
        <begin position="1834"/>
        <end position="1862"/>
    </location>
</feature>
<feature type="domain" description="LysM" evidence="7">
    <location>
        <begin position="2214"/>
        <end position="2258"/>
    </location>
</feature>
<evidence type="ECO:0000313" key="8">
    <source>
        <dbReference type="EMBL" id="KAG2430899.1"/>
    </source>
</evidence>
<name>A0A835SPP1_CHLIN</name>
<evidence type="ECO:0000256" key="1">
    <source>
        <dbReference type="ARBA" id="ARBA00022723"/>
    </source>
</evidence>
<dbReference type="InterPro" id="IPR018392">
    <property type="entry name" value="LysM"/>
</dbReference>
<feature type="compositionally biased region" description="Pro residues" evidence="5">
    <location>
        <begin position="2635"/>
        <end position="2664"/>
    </location>
</feature>
<dbReference type="SUPFAM" id="SSF56487">
    <property type="entry name" value="SRCR-like"/>
    <property type="match status" value="2"/>
</dbReference>
<evidence type="ECO:0000259" key="7">
    <source>
        <dbReference type="PROSITE" id="PS51782"/>
    </source>
</evidence>
<dbReference type="SUPFAM" id="SSF54106">
    <property type="entry name" value="LysM domain"/>
    <property type="match status" value="1"/>
</dbReference>
<dbReference type="InterPro" id="IPR036779">
    <property type="entry name" value="LysM_dom_sf"/>
</dbReference>
<keyword evidence="1" id="KW-0479">Metal-binding</keyword>
<evidence type="ECO:0000259" key="6">
    <source>
        <dbReference type="PROSITE" id="PS50287"/>
    </source>
</evidence>
<dbReference type="SUPFAM" id="SSF57184">
    <property type="entry name" value="Growth factor receptor domain"/>
    <property type="match status" value="1"/>
</dbReference>
<dbReference type="SMART" id="SM00179">
    <property type="entry name" value="EGF_CA"/>
    <property type="match status" value="2"/>
</dbReference>
<feature type="region of interest" description="Disordered" evidence="5">
    <location>
        <begin position="3548"/>
        <end position="3604"/>
    </location>
</feature>
<dbReference type="PANTHER" id="PTHR45691:SF6">
    <property type="entry name" value="PROTEIN DIAPHANOUS"/>
    <property type="match status" value="1"/>
</dbReference>
<dbReference type="PRINTS" id="PR00258">
    <property type="entry name" value="SPERACTRCPTR"/>
</dbReference>
<dbReference type="SUPFAM" id="SSF49785">
    <property type="entry name" value="Galactose-binding domain-like"/>
    <property type="match status" value="4"/>
</dbReference>
<dbReference type="GO" id="GO:0005509">
    <property type="term" value="F:calcium ion binding"/>
    <property type="evidence" value="ECO:0007669"/>
    <property type="project" value="InterPro"/>
</dbReference>
<dbReference type="GO" id="GO:0008234">
    <property type="term" value="F:cysteine-type peptidase activity"/>
    <property type="evidence" value="ECO:0007669"/>
    <property type="project" value="InterPro"/>
</dbReference>
<proteinExistence type="predicted"/>
<feature type="compositionally biased region" description="Pro residues" evidence="5">
    <location>
        <begin position="3552"/>
        <end position="3603"/>
    </location>
</feature>
<dbReference type="SMART" id="SM00607">
    <property type="entry name" value="FTP"/>
    <property type="match status" value="2"/>
</dbReference>
<evidence type="ECO:0000313" key="9">
    <source>
        <dbReference type="Proteomes" id="UP000650467"/>
    </source>
</evidence>
<feature type="compositionally biased region" description="Pro residues" evidence="5">
    <location>
        <begin position="2306"/>
        <end position="2319"/>
    </location>
</feature>
<dbReference type="CDD" id="cd02248">
    <property type="entry name" value="Peptidase_C1A"/>
    <property type="match status" value="1"/>
</dbReference>
<dbReference type="InterPro" id="IPR000742">
    <property type="entry name" value="EGF"/>
</dbReference>
<evidence type="ECO:0000256" key="5">
    <source>
        <dbReference type="SAM" id="MobiDB-lite"/>
    </source>
</evidence>
<accession>A0A835SPP1</accession>
<dbReference type="Pfam" id="PF00112">
    <property type="entry name" value="Peptidase_C1"/>
    <property type="match status" value="1"/>
</dbReference>
<keyword evidence="4" id="KW-1015">Disulfide bond</keyword>
<dbReference type="InterPro" id="IPR001881">
    <property type="entry name" value="EGF-like_Ca-bd_dom"/>
</dbReference>
<dbReference type="InterPro" id="IPR001190">
    <property type="entry name" value="SRCR"/>
</dbReference>
<dbReference type="InterPro" id="IPR000668">
    <property type="entry name" value="Peptidase_C1A_C"/>
</dbReference>
<feature type="compositionally biased region" description="Pro residues" evidence="5">
    <location>
        <begin position="2329"/>
        <end position="2346"/>
    </location>
</feature>
<dbReference type="Gene3D" id="3.10.350.10">
    <property type="entry name" value="LysM domain"/>
    <property type="match status" value="1"/>
</dbReference>
<dbReference type="EMBL" id="JAEHOC010000026">
    <property type="protein sequence ID" value="KAG2430899.1"/>
    <property type="molecule type" value="Genomic_DNA"/>
</dbReference>